<dbReference type="SMART" id="SM00382">
    <property type="entry name" value="AAA"/>
    <property type="match status" value="1"/>
</dbReference>
<dbReference type="Pfam" id="PF00005">
    <property type="entry name" value="ABC_tran"/>
    <property type="match status" value="1"/>
</dbReference>
<evidence type="ECO:0000256" key="7">
    <source>
        <dbReference type="ARBA" id="ARBA00023136"/>
    </source>
</evidence>
<feature type="domain" description="ABC transporter" evidence="8">
    <location>
        <begin position="8"/>
        <end position="228"/>
    </location>
</feature>
<reference evidence="9" key="1">
    <citation type="submission" date="2016-05" db="EMBL/GenBank/DDBJ databases">
        <authorList>
            <person name="Cock P.J.A."/>
            <person name="Cock P.J.A."/>
        </authorList>
    </citation>
    <scope>NUCLEOTIDE SEQUENCE</scope>
    <source>
        <strain evidence="9">PWN146_assembly</strain>
    </source>
</reference>
<dbReference type="NCBIfam" id="NF007601">
    <property type="entry name" value="PRK10247.1"/>
    <property type="match status" value="1"/>
</dbReference>
<dbReference type="PROSITE" id="PS50893">
    <property type="entry name" value="ABC_TRANSPORTER_2"/>
    <property type="match status" value="1"/>
</dbReference>
<dbReference type="PANTHER" id="PTHR43423:SF12">
    <property type="entry name" value="IRON EXPORT ATP-BINDING PROTEIN FETA-RELATED"/>
    <property type="match status" value="1"/>
</dbReference>
<evidence type="ECO:0000313" key="9">
    <source>
        <dbReference type="EMBL" id="SAY45481.1"/>
    </source>
</evidence>
<dbReference type="PANTHER" id="PTHR43423">
    <property type="entry name" value="ABC TRANSPORTER I FAMILY MEMBER 17"/>
    <property type="match status" value="1"/>
</dbReference>
<dbReference type="InterPro" id="IPR027417">
    <property type="entry name" value="P-loop_NTPase"/>
</dbReference>
<dbReference type="PROSITE" id="PS00211">
    <property type="entry name" value="ABC_TRANSPORTER_1"/>
    <property type="match status" value="1"/>
</dbReference>
<keyword evidence="6" id="KW-1278">Translocase</keyword>
<accession>A0A1C3HKB0</accession>
<keyword evidence="7" id="KW-0472">Membrane</keyword>
<name>A0A1C3HKB0_SERMA</name>
<keyword evidence="3" id="KW-0997">Cell inner membrane</keyword>
<proteinExistence type="predicted"/>
<evidence type="ECO:0000256" key="4">
    <source>
        <dbReference type="ARBA" id="ARBA00022741"/>
    </source>
</evidence>
<dbReference type="EMBL" id="LT575490">
    <property type="protein sequence ID" value="SAY45481.1"/>
    <property type="molecule type" value="Genomic_DNA"/>
</dbReference>
<keyword evidence="2" id="KW-1003">Cell membrane</keyword>
<keyword evidence="4" id="KW-0547">Nucleotide-binding</keyword>
<evidence type="ECO:0000256" key="1">
    <source>
        <dbReference type="ARBA" id="ARBA00022448"/>
    </source>
</evidence>
<dbReference type="InterPro" id="IPR003439">
    <property type="entry name" value="ABC_transporter-like_ATP-bd"/>
</dbReference>
<dbReference type="InterPro" id="IPR017871">
    <property type="entry name" value="ABC_transporter-like_CS"/>
</dbReference>
<dbReference type="Gene3D" id="3.40.50.300">
    <property type="entry name" value="P-loop containing nucleotide triphosphate hydrolases"/>
    <property type="match status" value="1"/>
</dbReference>
<dbReference type="GO" id="GO:0016887">
    <property type="term" value="F:ATP hydrolysis activity"/>
    <property type="evidence" value="ECO:0007669"/>
    <property type="project" value="InterPro"/>
</dbReference>
<evidence type="ECO:0000256" key="2">
    <source>
        <dbReference type="ARBA" id="ARBA00022475"/>
    </source>
</evidence>
<dbReference type="InterPro" id="IPR003593">
    <property type="entry name" value="AAA+_ATPase"/>
</dbReference>
<dbReference type="GO" id="GO:0005524">
    <property type="term" value="F:ATP binding"/>
    <property type="evidence" value="ECO:0007669"/>
    <property type="project" value="UniProtKB-KW"/>
</dbReference>
<dbReference type="AlphaFoldDB" id="A0A1C3HKB0"/>
<gene>
    <name evidence="9" type="primary">ybbL</name>
    <name evidence="9" type="ORF">PWN146_04210</name>
</gene>
<keyword evidence="5 9" id="KW-0067">ATP-binding</keyword>
<sequence length="228" mass="25881">MKEKKDILRLDDIHYQIDDQVILDSVSFTLGEGEFKLITGPSGCGKSTLLKIISSLMDPTRGSLYFDGQAIAEMSPEAYRKQVSYCFQTPALFGNTVYDNLALPYQIRQQSPDERKMKADLTRFGLPEAMLTKSINELSGGEKQRVSLIRNLQFMPRVLLLDEITSALDEENKHNVNEIVHQLVAEHRLAVLWVTHDTEEIAHADEVITLRTHGAEQQEQQEQQHESA</sequence>
<keyword evidence="1" id="KW-0813">Transport</keyword>
<dbReference type="SUPFAM" id="SSF52540">
    <property type="entry name" value="P-loop containing nucleoside triphosphate hydrolases"/>
    <property type="match status" value="1"/>
</dbReference>
<protein>
    <submittedName>
        <fullName evidence="9">Putative ABC transporter ATP-binding protein YbbL</fullName>
    </submittedName>
</protein>
<evidence type="ECO:0000256" key="5">
    <source>
        <dbReference type="ARBA" id="ARBA00022840"/>
    </source>
</evidence>
<evidence type="ECO:0000256" key="6">
    <source>
        <dbReference type="ARBA" id="ARBA00022967"/>
    </source>
</evidence>
<evidence type="ECO:0000256" key="3">
    <source>
        <dbReference type="ARBA" id="ARBA00022519"/>
    </source>
</evidence>
<evidence type="ECO:0000259" key="8">
    <source>
        <dbReference type="PROSITE" id="PS50893"/>
    </source>
</evidence>
<organism evidence="9">
    <name type="scientific">Serratia marcescens</name>
    <dbReference type="NCBI Taxonomy" id="615"/>
    <lineage>
        <taxon>Bacteria</taxon>
        <taxon>Pseudomonadati</taxon>
        <taxon>Pseudomonadota</taxon>
        <taxon>Gammaproteobacteria</taxon>
        <taxon>Enterobacterales</taxon>
        <taxon>Yersiniaceae</taxon>
        <taxon>Serratia</taxon>
    </lineage>
</organism>